<dbReference type="Pfam" id="PF12784">
    <property type="entry name" value="PDDEXK_2"/>
    <property type="match status" value="1"/>
</dbReference>
<protein>
    <submittedName>
        <fullName evidence="1">PD-(D/E)XK nuclease family transposase</fullName>
    </submittedName>
</protein>
<reference evidence="1 2" key="1">
    <citation type="submission" date="2016-04" db="EMBL/GenBank/DDBJ databases">
        <title>High quality genome of the nematocidal Bacillus thuringiensis MYBT18246.</title>
        <authorList>
            <person name="Hollensteiner J."/>
            <person name="Poehlein A."/>
            <person name="Sproeer C."/>
            <person name="Bunk B."/>
            <person name="Rosenstiel P."/>
            <person name="Schulenburg H."/>
            <person name="Liesegang H."/>
        </authorList>
    </citation>
    <scope>NUCLEOTIDE SEQUENCE [LARGE SCALE GENOMIC DNA]</scope>
    <source>
        <strain evidence="1 2">MYBT18246</strain>
        <plasmid evidence="1 2">p120510</plasmid>
    </source>
</reference>
<geneLocation type="plasmid" evidence="1 2">
    <name>p120510</name>
</geneLocation>
<sequence length="317" mass="37055">MNQPLVNLRVDFAFKQLFGTRGNEQILMQFLNVTLASSLSSPIQTLKIEDPHLQREYEKDKLSILDVLATLDDETQISIEIQLSDQNDFLKRSLYYWSRLYASQMQKGSSYDTLRKTITINILNFPVFPEYETFHTTGKLWDIELKKLLIDDMELHIIEIPKLMTQWKEEQVNPWEDDFVRWLLLLSANEDTQLTHTLEEIAMNRDPILKDAMQKWEKMSQDPAFRMSYEARQKVLIDEASKYKYAEKKGIEKGMEQGRKVGKEEGLQEGMEKGKEEGIQEGKIQLIQGMHKNGMDIEDIAKFTNMGRSDIRHILGQ</sequence>
<dbReference type="AlphaFoldDB" id="A0A9W3SJF6"/>
<dbReference type="EMBL" id="CP015353">
    <property type="protein sequence ID" value="ANS51970.1"/>
    <property type="molecule type" value="Genomic_DNA"/>
</dbReference>
<organism evidence="1 2">
    <name type="scientific">Bacillus thuringiensis</name>
    <dbReference type="NCBI Taxonomy" id="1428"/>
    <lineage>
        <taxon>Bacteria</taxon>
        <taxon>Bacillati</taxon>
        <taxon>Bacillota</taxon>
        <taxon>Bacilli</taxon>
        <taxon>Bacillales</taxon>
        <taxon>Bacillaceae</taxon>
        <taxon>Bacillus</taxon>
        <taxon>Bacillus cereus group</taxon>
    </lineage>
</organism>
<proteinExistence type="predicted"/>
<dbReference type="NCBIfam" id="TIGR01784">
    <property type="entry name" value="T_den_put_tspse"/>
    <property type="match status" value="1"/>
</dbReference>
<gene>
    <name evidence="1" type="ORF">BT246_66780</name>
</gene>
<dbReference type="Proteomes" id="UP000092743">
    <property type="component" value="Plasmid p120510"/>
</dbReference>
<accession>A0A9W3SJF6</accession>
<name>A0A9W3SJF6_BACTU</name>
<dbReference type="InterPro" id="IPR010106">
    <property type="entry name" value="RpnA"/>
</dbReference>
<dbReference type="PANTHER" id="PTHR41317:SF1">
    <property type="entry name" value="PD-(D_E)XK NUCLEASE FAMILY TRANSPOSASE"/>
    <property type="match status" value="1"/>
</dbReference>
<evidence type="ECO:0000313" key="1">
    <source>
        <dbReference type="EMBL" id="ANS51970.1"/>
    </source>
</evidence>
<keyword evidence="1" id="KW-0614">Plasmid</keyword>
<dbReference type="PANTHER" id="PTHR41317">
    <property type="entry name" value="PD-(D_E)XK NUCLEASE FAMILY TRANSPOSASE"/>
    <property type="match status" value="1"/>
</dbReference>
<dbReference type="RefSeq" id="WP_065486563.1">
    <property type="nucleotide sequence ID" value="NZ_CP015353.1"/>
</dbReference>
<evidence type="ECO:0000313" key="2">
    <source>
        <dbReference type="Proteomes" id="UP000092743"/>
    </source>
</evidence>